<dbReference type="GO" id="GO:0005811">
    <property type="term" value="C:lipid droplet"/>
    <property type="evidence" value="ECO:0007669"/>
    <property type="project" value="TreeGrafter"/>
</dbReference>
<dbReference type="GO" id="GO:0005886">
    <property type="term" value="C:plasma membrane"/>
    <property type="evidence" value="ECO:0007669"/>
    <property type="project" value="TreeGrafter"/>
</dbReference>
<dbReference type="AlphaFoldDB" id="A0A7S3LSP8"/>
<proteinExistence type="predicted"/>
<reference evidence="1" key="1">
    <citation type="submission" date="2021-01" db="EMBL/GenBank/DDBJ databases">
        <authorList>
            <person name="Corre E."/>
            <person name="Pelletier E."/>
            <person name="Niang G."/>
            <person name="Scheremetjew M."/>
            <person name="Finn R."/>
            <person name="Kale V."/>
            <person name="Holt S."/>
            <person name="Cochrane G."/>
            <person name="Meng A."/>
            <person name="Brown T."/>
            <person name="Cohen L."/>
        </authorList>
    </citation>
    <scope>NUCLEOTIDE SEQUENCE</scope>
    <source>
        <strain evidence="1">GSBS06</strain>
    </source>
</reference>
<dbReference type="InterPro" id="IPR051276">
    <property type="entry name" value="Saccharopine_DH-like_oxidrdct"/>
</dbReference>
<dbReference type="EMBL" id="HBIN01011841">
    <property type="protein sequence ID" value="CAE0438661.1"/>
    <property type="molecule type" value="Transcribed_RNA"/>
</dbReference>
<evidence type="ECO:0000313" key="1">
    <source>
        <dbReference type="EMBL" id="CAE0438661.1"/>
    </source>
</evidence>
<dbReference type="PANTHER" id="PTHR12286">
    <property type="entry name" value="SACCHAROPINE DEHYDROGENASE-LIKE OXIDOREDUCTASE"/>
    <property type="match status" value="1"/>
</dbReference>
<sequence>MGFANQHKLKAIRKKAGSKRIPLVGGVRPRTLKPFYNTERKAYSIPFPGSDPSIVKRTQYFLHQKNETATPYGSFFDIQSSRNFYLMGLVASVVAMLAKFRPTRNLLLRHPEFFSAGGFSHEGKLSCLLQLFFFSCSSIILIYHNSGPSEEDMANTSFKMDFFGRGFSNSSRVEAGEEPDVIIKTRVHGPEPGYVACSIIIVESALCFTESLDDIVKFVGEKGGVLTAGSVFYPTDLIERLDSAGVHFDVL</sequence>
<protein>
    <submittedName>
        <fullName evidence="1">Uncharacterized protein</fullName>
    </submittedName>
</protein>
<organism evidence="1">
    <name type="scientific">Aplanochytrium stocchinoi</name>
    <dbReference type="NCBI Taxonomy" id="215587"/>
    <lineage>
        <taxon>Eukaryota</taxon>
        <taxon>Sar</taxon>
        <taxon>Stramenopiles</taxon>
        <taxon>Bigyra</taxon>
        <taxon>Labyrinthulomycetes</taxon>
        <taxon>Thraustochytrida</taxon>
        <taxon>Thraustochytriidae</taxon>
        <taxon>Aplanochytrium</taxon>
    </lineage>
</organism>
<dbReference type="PANTHER" id="PTHR12286:SF5">
    <property type="entry name" value="SACCHAROPINE DEHYDROGENASE-LIKE OXIDOREDUCTASE"/>
    <property type="match status" value="1"/>
</dbReference>
<gene>
    <name evidence="1" type="ORF">ASTO00021_LOCUS8889</name>
</gene>
<name>A0A7S3LSP8_9STRA</name>
<dbReference type="GO" id="GO:0009247">
    <property type="term" value="P:glycolipid biosynthetic process"/>
    <property type="evidence" value="ECO:0007669"/>
    <property type="project" value="TreeGrafter"/>
</dbReference>
<accession>A0A7S3LSP8</accession>
<dbReference type="GO" id="GO:0005739">
    <property type="term" value="C:mitochondrion"/>
    <property type="evidence" value="ECO:0007669"/>
    <property type="project" value="TreeGrafter"/>
</dbReference>